<evidence type="ECO:0008006" key="4">
    <source>
        <dbReference type="Google" id="ProtNLM"/>
    </source>
</evidence>
<feature type="signal peptide" evidence="1">
    <location>
        <begin position="1"/>
        <end position="24"/>
    </location>
</feature>
<reference evidence="2" key="2">
    <citation type="journal article" date="2021" name="PeerJ">
        <title>Extensive microbial diversity within the chicken gut microbiome revealed by metagenomics and culture.</title>
        <authorList>
            <person name="Gilroy R."/>
            <person name="Ravi A."/>
            <person name="Getino M."/>
            <person name="Pursley I."/>
            <person name="Horton D.L."/>
            <person name="Alikhan N.F."/>
            <person name="Baker D."/>
            <person name="Gharbi K."/>
            <person name="Hall N."/>
            <person name="Watson M."/>
            <person name="Adriaenssens E.M."/>
            <person name="Foster-Nyarko E."/>
            <person name="Jarju S."/>
            <person name="Secka A."/>
            <person name="Antonio M."/>
            <person name="Oren A."/>
            <person name="Chaudhuri R.R."/>
            <person name="La Ragione R."/>
            <person name="Hildebrand F."/>
            <person name="Pallen M.J."/>
        </authorList>
    </citation>
    <scope>NUCLEOTIDE SEQUENCE</scope>
    <source>
        <strain evidence="2">CHK184-25365</strain>
    </source>
</reference>
<gene>
    <name evidence="2" type="ORF">IAB36_06580</name>
</gene>
<dbReference type="PROSITE" id="PS51257">
    <property type="entry name" value="PROKAR_LIPOPROTEIN"/>
    <property type="match status" value="1"/>
</dbReference>
<evidence type="ECO:0000256" key="1">
    <source>
        <dbReference type="SAM" id="SignalP"/>
    </source>
</evidence>
<dbReference type="EMBL" id="DVGY01000150">
    <property type="protein sequence ID" value="HIR41474.1"/>
    <property type="molecule type" value="Genomic_DNA"/>
</dbReference>
<reference evidence="2" key="1">
    <citation type="submission" date="2020-10" db="EMBL/GenBank/DDBJ databases">
        <authorList>
            <person name="Gilroy R."/>
        </authorList>
    </citation>
    <scope>NUCLEOTIDE SEQUENCE</scope>
    <source>
        <strain evidence="2">CHK184-25365</strain>
    </source>
</reference>
<feature type="chain" id="PRO_5038789104" description="Lipoprotein" evidence="1">
    <location>
        <begin position="25"/>
        <end position="176"/>
    </location>
</feature>
<organism evidence="2 3">
    <name type="scientific">Candidatus Egerieicola pullicola</name>
    <dbReference type="NCBI Taxonomy" id="2840775"/>
    <lineage>
        <taxon>Bacteria</taxon>
        <taxon>Bacillati</taxon>
        <taxon>Bacillota</taxon>
        <taxon>Clostridia</taxon>
        <taxon>Eubacteriales</taxon>
        <taxon>Oscillospiraceae</taxon>
        <taxon>Oscillospiraceae incertae sedis</taxon>
        <taxon>Candidatus Egerieicola</taxon>
    </lineage>
</organism>
<accession>A0A9D1DDL1</accession>
<dbReference type="Proteomes" id="UP000886749">
    <property type="component" value="Unassembled WGS sequence"/>
</dbReference>
<proteinExistence type="predicted"/>
<sequence>MKKIAALLCTLALSLGLFSGCSVFDPGTTSDEMVSIAIQAEPASIASLKPELDELAHQYDPDGYMVGAVVTYQGNEAVDSRTGTINFTYFSQGEETQTATVLSYDMASRQVTEISYKDRSHVDVSQDAINEQCIQVSFESLFAMLENDSSFGSKLDGANITLTITFDHEAITPSLI</sequence>
<evidence type="ECO:0000313" key="2">
    <source>
        <dbReference type="EMBL" id="HIR41474.1"/>
    </source>
</evidence>
<comment type="caution">
    <text evidence="2">The sequence shown here is derived from an EMBL/GenBank/DDBJ whole genome shotgun (WGS) entry which is preliminary data.</text>
</comment>
<evidence type="ECO:0000313" key="3">
    <source>
        <dbReference type="Proteomes" id="UP000886749"/>
    </source>
</evidence>
<protein>
    <recommendedName>
        <fullName evidence="4">Lipoprotein</fullName>
    </recommendedName>
</protein>
<name>A0A9D1DDL1_9FIRM</name>
<keyword evidence="1" id="KW-0732">Signal</keyword>
<dbReference type="AlphaFoldDB" id="A0A9D1DDL1"/>